<keyword evidence="3" id="KW-0238">DNA-binding</keyword>
<dbReference type="InParanoid" id="A0A6I9S2F1"/>
<dbReference type="InterPro" id="IPR005333">
    <property type="entry name" value="Transcription_factor_TCP"/>
</dbReference>
<dbReference type="InterPro" id="IPR017887">
    <property type="entry name" value="TF_TCP_subgr"/>
</dbReference>
<evidence type="ECO:0000313" key="8">
    <source>
        <dbReference type="Proteomes" id="UP000504607"/>
    </source>
</evidence>
<dbReference type="PANTHER" id="PTHR31072">
    <property type="entry name" value="TRANSCRIPTION FACTOR TCP4-RELATED"/>
    <property type="match status" value="1"/>
</dbReference>
<feature type="compositionally biased region" description="Basic residues" evidence="6">
    <location>
        <begin position="313"/>
        <end position="323"/>
    </location>
</feature>
<evidence type="ECO:0000313" key="9">
    <source>
        <dbReference type="RefSeq" id="XP_010936464.1"/>
    </source>
</evidence>
<reference evidence="9" key="1">
    <citation type="submission" date="2025-08" db="UniProtKB">
        <authorList>
            <consortium name="RefSeq"/>
        </authorList>
    </citation>
    <scope>IDENTIFICATION</scope>
</reference>
<dbReference type="OrthoDB" id="1927134at2759"/>
<keyword evidence="4" id="KW-0804">Transcription</keyword>
<evidence type="ECO:0000256" key="1">
    <source>
        <dbReference type="ARBA" id="ARBA00004123"/>
    </source>
</evidence>
<keyword evidence="8" id="KW-1185">Reference proteome</keyword>
<gene>
    <name evidence="9" type="primary">LOC105056087</name>
</gene>
<dbReference type="GO" id="GO:0005634">
    <property type="term" value="C:nucleus"/>
    <property type="evidence" value="ECO:0007669"/>
    <property type="project" value="UniProtKB-SubCell"/>
</dbReference>
<name>A0A6I9S2F1_ELAGV</name>
<dbReference type="AlphaFoldDB" id="A0A6I9S2F1"/>
<dbReference type="Proteomes" id="UP000504607">
    <property type="component" value="Chromosome 13"/>
</dbReference>
<evidence type="ECO:0000259" key="7">
    <source>
        <dbReference type="PROSITE" id="PS51369"/>
    </source>
</evidence>
<proteinExistence type="predicted"/>
<keyword evidence="2" id="KW-0805">Transcription regulation</keyword>
<accession>A0A6I9S2F1</accession>
<evidence type="ECO:0000256" key="5">
    <source>
        <dbReference type="ARBA" id="ARBA00023242"/>
    </source>
</evidence>
<keyword evidence="5" id="KW-0539">Nucleus</keyword>
<comment type="subcellular location">
    <subcellularLocation>
        <location evidence="1">Nucleus</location>
    </subcellularLocation>
</comment>
<evidence type="ECO:0000256" key="6">
    <source>
        <dbReference type="SAM" id="MobiDB-lite"/>
    </source>
</evidence>
<dbReference type="RefSeq" id="XP_010936464.1">
    <property type="nucleotide sequence ID" value="XM_010938162.3"/>
</dbReference>
<feature type="domain" description="TCP" evidence="7">
    <location>
        <begin position="47"/>
        <end position="105"/>
    </location>
</feature>
<dbReference type="GeneID" id="105056087"/>
<dbReference type="GO" id="GO:0043565">
    <property type="term" value="F:sequence-specific DNA binding"/>
    <property type="evidence" value="ECO:0007669"/>
    <property type="project" value="TreeGrafter"/>
</dbReference>
<organism evidence="8 9">
    <name type="scientific">Elaeis guineensis var. tenera</name>
    <name type="common">Oil palm</name>
    <dbReference type="NCBI Taxonomy" id="51953"/>
    <lineage>
        <taxon>Eukaryota</taxon>
        <taxon>Viridiplantae</taxon>
        <taxon>Streptophyta</taxon>
        <taxon>Embryophyta</taxon>
        <taxon>Tracheophyta</taxon>
        <taxon>Spermatophyta</taxon>
        <taxon>Magnoliopsida</taxon>
        <taxon>Liliopsida</taxon>
        <taxon>Arecaceae</taxon>
        <taxon>Arecoideae</taxon>
        <taxon>Cocoseae</taxon>
        <taxon>Elaeidinae</taxon>
        <taxon>Elaeis</taxon>
    </lineage>
</organism>
<dbReference type="PANTHER" id="PTHR31072:SF268">
    <property type="entry name" value="TCP DOMAIN-CONTAINING PROTEIN"/>
    <property type="match status" value="1"/>
</dbReference>
<evidence type="ECO:0000256" key="2">
    <source>
        <dbReference type="ARBA" id="ARBA00023015"/>
    </source>
</evidence>
<sequence length="323" mass="36272">MIRDSREEELFTKQGGGTNVDGFPVSSRLWSGLKNPRIVRVSRTFGGKDRHSKVRTIRGLRDRRVRLSVPTAIQLYDLQDKLGVNQPSKVVDWLLNAAQHEIDKLPPLQMPPGNFIQFPQSMAVSHKLAPPQAPSFDPTRDGTEFIHDDRTFQLASSSSVANGDMLDNNTVQNAMNMVQKSTFWNSDVLMKNKEKEAMKETSIEKGSMIKGNDTGSGLQNNDMSYPSYHHWDPSNAHISYLGSHFSQADGFHNYQPASMFASYMNPPTEFNAKQYKHLHMDNSASQLLPSNSLRTSLQSGGPSLELLQPNLAFKHRHPQGHQD</sequence>
<feature type="region of interest" description="Disordered" evidence="6">
    <location>
        <begin position="292"/>
        <end position="323"/>
    </location>
</feature>
<dbReference type="GO" id="GO:0003700">
    <property type="term" value="F:DNA-binding transcription factor activity"/>
    <property type="evidence" value="ECO:0007669"/>
    <property type="project" value="InterPro"/>
</dbReference>
<dbReference type="Pfam" id="PF03634">
    <property type="entry name" value="TCP"/>
    <property type="match status" value="1"/>
</dbReference>
<evidence type="ECO:0000256" key="4">
    <source>
        <dbReference type="ARBA" id="ARBA00023163"/>
    </source>
</evidence>
<dbReference type="KEGG" id="egu:105056087"/>
<dbReference type="PROSITE" id="PS51369">
    <property type="entry name" value="TCP"/>
    <property type="match status" value="1"/>
</dbReference>
<protein>
    <submittedName>
        <fullName evidence="9">Transcription factor TCP13</fullName>
    </submittedName>
</protein>
<evidence type="ECO:0000256" key="3">
    <source>
        <dbReference type="ARBA" id="ARBA00023125"/>
    </source>
</evidence>
<feature type="compositionally biased region" description="Polar residues" evidence="6">
    <location>
        <begin position="292"/>
        <end position="301"/>
    </location>
</feature>